<keyword evidence="18" id="KW-0378">Hydrolase</keyword>
<dbReference type="SUPFAM" id="SSF51445">
    <property type="entry name" value="(Trans)glycosidases"/>
    <property type="match status" value="1"/>
</dbReference>
<evidence type="ECO:0000313" key="19">
    <source>
        <dbReference type="Proteomes" id="UP001604336"/>
    </source>
</evidence>
<keyword evidence="12 16" id="KW-0472">Membrane</keyword>
<dbReference type="Gene3D" id="3.40.250.10">
    <property type="entry name" value="Rhodanese-like domain"/>
    <property type="match status" value="1"/>
</dbReference>
<keyword evidence="6" id="KW-0150">Chloroplast</keyword>
<dbReference type="PROSITE" id="PS51910">
    <property type="entry name" value="GH18_2"/>
    <property type="match status" value="1"/>
</dbReference>
<sequence>MAKTRDRRVGLSSYGQSSRVGSSTRKTKVVNPVESPPRNSDYKLITASSAVFLFFIVSSAISVILYRKFYASNAHTNMNTGSDIPYVYQRGLVKTDIHYHQVLAENMKLSENSSHRNFKNPVLAYITPWNSKGYDMAKKFNYKFTHLSPVWYELKSQDTKLVMDGRHNADKEWIAELRMKGDALVLPRVVLEAHPVDLLKKKKQRKKAVNLIITECKEMGYDGIVLESWSRWAAYGVLHDPEMRNMALQFILQLGQAMHSISLEHSRKQNLQLVYVIGPPRSDKLEEYDFGPEDVMRLSEAVDGFSVMTYDFSDPQNPGPNAPLKWIRFTLQLLLDGTTGDRQKFDKRIFVGINFYGNDLIISGGGGPILGTDYLSLLERHRPALRWEENSAEHFFVYADNQNVEHVVFYPSLKSIAVRLEEALSWGAGIAIWEIGQALTYDEALEQSVSSSPFTIDFDGLDSVINFVTENPVIVGGGALILAVPLVVAQLLSKSKPWGVESAKNAYAKLADDSNVQLLDIRASGELRQVGSPDIRGLKKKPVAVVYKGEDKPGFLNKLAPKFKEPENTTLFILDKFDGNSELVAELVTANGFKAAYAIKDGAEGPRGWMNSGLPWIVPNKTLSLDISSFTDAIGDALGETSDATSLTLGVAAAAGLGLLAFTEVETILQLLGSAALIQFISKKLLYAEDRKQTLQQVEELLNTKVAPKELVGDIQQIGKALLPTVSSKALPAPVEANPAPIQKSESNSEVNNVPLEVKAAPESTPEVNSVPKAEVEEESLPGISRPLSPYPNYPDYKPPSSPIPSQP</sequence>
<dbReference type="GO" id="GO:0016787">
    <property type="term" value="F:hydrolase activity"/>
    <property type="evidence" value="ECO:0007669"/>
    <property type="project" value="UniProtKB-KW"/>
</dbReference>
<organism evidence="18 19">
    <name type="scientific">Abeliophyllum distichum</name>
    <dbReference type="NCBI Taxonomy" id="126358"/>
    <lineage>
        <taxon>Eukaryota</taxon>
        <taxon>Viridiplantae</taxon>
        <taxon>Streptophyta</taxon>
        <taxon>Embryophyta</taxon>
        <taxon>Tracheophyta</taxon>
        <taxon>Spermatophyta</taxon>
        <taxon>Magnoliopsida</taxon>
        <taxon>eudicotyledons</taxon>
        <taxon>Gunneridae</taxon>
        <taxon>Pentapetalae</taxon>
        <taxon>asterids</taxon>
        <taxon>lamiids</taxon>
        <taxon>Lamiales</taxon>
        <taxon>Oleaceae</taxon>
        <taxon>Forsythieae</taxon>
        <taxon>Abeliophyllum</taxon>
    </lineage>
</organism>
<evidence type="ECO:0000256" key="9">
    <source>
        <dbReference type="ARBA" id="ARBA00022729"/>
    </source>
</evidence>
<name>A0ABD1RQB2_9LAMI</name>
<evidence type="ECO:0000256" key="2">
    <source>
        <dbReference type="ARBA" id="ARBA00004370"/>
    </source>
</evidence>
<keyword evidence="8 16" id="KW-0812">Transmembrane</keyword>
<evidence type="ECO:0000256" key="12">
    <source>
        <dbReference type="ARBA" id="ARBA00023136"/>
    </source>
</evidence>
<reference evidence="19" key="1">
    <citation type="submission" date="2024-07" db="EMBL/GenBank/DDBJ databases">
        <title>Two chromosome-level genome assemblies of Korean endemic species Abeliophyllum distichum and Forsythia ovata (Oleaceae).</title>
        <authorList>
            <person name="Jang H."/>
        </authorList>
    </citation>
    <scope>NUCLEOTIDE SEQUENCE [LARGE SCALE GENOMIC DNA]</scope>
</reference>
<evidence type="ECO:0000256" key="13">
    <source>
        <dbReference type="ARBA" id="ARBA00023228"/>
    </source>
</evidence>
<dbReference type="PANTHER" id="PTHR47377">
    <property type="entry name" value="RHODANESE-LIKE DOMAIN-CONTAINING PROTEIN 4, CHLOROPLASTIC"/>
    <property type="match status" value="1"/>
</dbReference>
<evidence type="ECO:0000256" key="6">
    <source>
        <dbReference type="ARBA" id="ARBA00022528"/>
    </source>
</evidence>
<evidence type="ECO:0000256" key="16">
    <source>
        <dbReference type="SAM" id="Phobius"/>
    </source>
</evidence>
<evidence type="ECO:0000259" key="17">
    <source>
        <dbReference type="PROSITE" id="PS51910"/>
    </source>
</evidence>
<feature type="domain" description="GH18" evidence="17">
    <location>
        <begin position="120"/>
        <end position="452"/>
    </location>
</feature>
<comment type="caution">
    <text evidence="18">The sequence shown here is derived from an EMBL/GenBank/DDBJ whole genome shotgun (WGS) entry which is preliminary data.</text>
</comment>
<dbReference type="GO" id="GO:0009535">
    <property type="term" value="C:chloroplast thylakoid membrane"/>
    <property type="evidence" value="ECO:0007669"/>
    <property type="project" value="UniProtKB-ARBA"/>
</dbReference>
<keyword evidence="19" id="KW-1185">Reference proteome</keyword>
<dbReference type="EMBL" id="JBFOLK010000008">
    <property type="protein sequence ID" value="KAL2490229.1"/>
    <property type="molecule type" value="Genomic_DNA"/>
</dbReference>
<dbReference type="SMART" id="SM00636">
    <property type="entry name" value="Glyco_18"/>
    <property type="match status" value="1"/>
</dbReference>
<keyword evidence="5" id="KW-0964">Secreted</keyword>
<dbReference type="InterPro" id="IPR017853">
    <property type="entry name" value="GH"/>
</dbReference>
<feature type="compositionally biased region" description="Low complexity" evidence="15">
    <location>
        <begin position="12"/>
        <end position="23"/>
    </location>
</feature>
<keyword evidence="10" id="KW-0809">Transit peptide</keyword>
<dbReference type="FunFam" id="3.20.20.80:FF:000028">
    <property type="entry name" value="Chitinase domain-containing protein 1"/>
    <property type="match status" value="1"/>
</dbReference>
<keyword evidence="11 16" id="KW-1133">Transmembrane helix</keyword>
<dbReference type="InterPro" id="IPR029070">
    <property type="entry name" value="Chitinase_insertion_sf"/>
</dbReference>
<dbReference type="Gene3D" id="3.20.20.80">
    <property type="entry name" value="Glycosidases"/>
    <property type="match status" value="1"/>
</dbReference>
<evidence type="ECO:0000256" key="8">
    <source>
        <dbReference type="ARBA" id="ARBA00022692"/>
    </source>
</evidence>
<feature type="region of interest" description="Disordered" evidence="15">
    <location>
        <begin position="1"/>
        <end position="35"/>
    </location>
</feature>
<dbReference type="FunFam" id="3.40.250.10:FF:000044">
    <property type="entry name" value="Rhodanese-like domain-containing protein 4, chloroplastic"/>
    <property type="match status" value="1"/>
</dbReference>
<keyword evidence="13" id="KW-0458">Lysosome</keyword>
<evidence type="ECO:0000256" key="5">
    <source>
        <dbReference type="ARBA" id="ARBA00022525"/>
    </source>
</evidence>
<protein>
    <recommendedName>
        <fullName evidence="14">Chitinase domain-containing protein 1</fullName>
    </recommendedName>
</protein>
<dbReference type="CDD" id="cd02876">
    <property type="entry name" value="GH18_SI-CLP"/>
    <property type="match status" value="1"/>
</dbReference>
<dbReference type="PANTHER" id="PTHR47377:SF1">
    <property type="entry name" value="RHODANESE-LIKE DOMAIN-CONTAINING PROTEIN 4, CHLOROPLASTIC"/>
    <property type="match status" value="1"/>
</dbReference>
<evidence type="ECO:0000256" key="10">
    <source>
        <dbReference type="ARBA" id="ARBA00022946"/>
    </source>
</evidence>
<keyword evidence="7" id="KW-0934">Plastid</keyword>
<evidence type="ECO:0000256" key="14">
    <source>
        <dbReference type="ARBA" id="ARBA00040976"/>
    </source>
</evidence>
<dbReference type="GO" id="GO:0005764">
    <property type="term" value="C:lysosome"/>
    <property type="evidence" value="ECO:0007669"/>
    <property type="project" value="UniProtKB-SubCell"/>
</dbReference>
<dbReference type="InterPro" id="IPR036873">
    <property type="entry name" value="Rhodanese-like_dom_sf"/>
</dbReference>
<dbReference type="AlphaFoldDB" id="A0ABD1RQB2"/>
<proteinExistence type="predicted"/>
<feature type="transmembrane region" description="Helical" evidence="16">
    <location>
        <begin position="44"/>
        <end position="66"/>
    </location>
</feature>
<evidence type="ECO:0000313" key="18">
    <source>
        <dbReference type="EMBL" id="KAL2490229.1"/>
    </source>
</evidence>
<evidence type="ECO:0000256" key="3">
    <source>
        <dbReference type="ARBA" id="ARBA00004371"/>
    </source>
</evidence>
<evidence type="ECO:0000256" key="15">
    <source>
        <dbReference type="SAM" id="MobiDB-lite"/>
    </source>
</evidence>
<evidence type="ECO:0000256" key="7">
    <source>
        <dbReference type="ARBA" id="ARBA00022640"/>
    </source>
</evidence>
<dbReference type="InterPro" id="IPR044240">
    <property type="entry name" value="STR4-like"/>
</dbReference>
<evidence type="ECO:0000256" key="4">
    <source>
        <dbReference type="ARBA" id="ARBA00004613"/>
    </source>
</evidence>
<evidence type="ECO:0000256" key="1">
    <source>
        <dbReference type="ARBA" id="ARBA00004229"/>
    </source>
</evidence>
<dbReference type="InterPro" id="IPR011583">
    <property type="entry name" value="Chitinase_II/V-like_cat"/>
</dbReference>
<dbReference type="SUPFAM" id="SSF52821">
    <property type="entry name" value="Rhodanese/Cell cycle control phosphatase"/>
    <property type="match status" value="1"/>
</dbReference>
<feature type="compositionally biased region" description="Pro residues" evidence="15">
    <location>
        <begin position="789"/>
        <end position="808"/>
    </location>
</feature>
<dbReference type="GO" id="GO:0005576">
    <property type="term" value="C:extracellular region"/>
    <property type="evidence" value="ECO:0007669"/>
    <property type="project" value="UniProtKB-SubCell"/>
</dbReference>
<dbReference type="InterPro" id="IPR001223">
    <property type="entry name" value="Glyco_hydro18_cat"/>
</dbReference>
<gene>
    <name evidence="18" type="ORF">Adt_25857</name>
</gene>
<accession>A0ABD1RQB2</accession>
<dbReference type="Gene3D" id="3.10.50.10">
    <property type="match status" value="1"/>
</dbReference>
<dbReference type="Proteomes" id="UP001604336">
    <property type="component" value="Unassembled WGS sequence"/>
</dbReference>
<dbReference type="Pfam" id="PF00704">
    <property type="entry name" value="Glyco_hydro_18"/>
    <property type="match status" value="1"/>
</dbReference>
<evidence type="ECO:0000256" key="11">
    <source>
        <dbReference type="ARBA" id="ARBA00022989"/>
    </source>
</evidence>
<feature type="region of interest" description="Disordered" evidence="15">
    <location>
        <begin position="737"/>
        <end position="808"/>
    </location>
</feature>
<dbReference type="FunFam" id="3.10.50.10:FF:000002">
    <property type="entry name" value="Chitinase domain-containing protein 1"/>
    <property type="match status" value="1"/>
</dbReference>
<keyword evidence="9" id="KW-0732">Signal</keyword>
<comment type="subcellular location">
    <subcellularLocation>
        <location evidence="3">Lysosome</location>
    </subcellularLocation>
    <subcellularLocation>
        <location evidence="2">Membrane</location>
    </subcellularLocation>
    <subcellularLocation>
        <location evidence="1">Plastid</location>
        <location evidence="1">Chloroplast</location>
    </subcellularLocation>
    <subcellularLocation>
        <location evidence="4">Secreted</location>
    </subcellularLocation>
</comment>